<feature type="region of interest" description="Disordered" evidence="1">
    <location>
        <begin position="635"/>
        <end position="657"/>
    </location>
</feature>
<keyword evidence="8" id="KW-1185">Reference proteome</keyword>
<feature type="domain" description="U3 small nucleolar RNA-associated protein 20 N-terminal" evidence="2">
    <location>
        <begin position="18"/>
        <end position="453"/>
    </location>
</feature>
<reference evidence="9" key="1">
    <citation type="submission" date="2016-11" db="UniProtKB">
        <authorList>
            <consortium name="WormBaseParasite"/>
        </authorList>
    </citation>
    <scope>IDENTIFICATION</scope>
</reference>
<dbReference type="SMR" id="A0A1I7RQ92"/>
<dbReference type="InterPro" id="IPR046523">
    <property type="entry name" value="UTP20_dom"/>
</dbReference>
<feature type="compositionally biased region" description="Acidic residues" evidence="1">
    <location>
        <begin position="1334"/>
        <end position="1359"/>
    </location>
</feature>
<dbReference type="Pfam" id="PF07539">
    <property type="entry name" value="UTP20_N"/>
    <property type="match status" value="1"/>
</dbReference>
<evidence type="ECO:0000313" key="7">
    <source>
        <dbReference type="Proteomes" id="UP000095284"/>
    </source>
</evidence>
<dbReference type="InterPro" id="IPR016024">
    <property type="entry name" value="ARM-type_fold"/>
</dbReference>
<protein>
    <submittedName>
        <fullName evidence="5">(pine wood nematode) hypothetical protein</fullName>
    </submittedName>
</protein>
<proteinExistence type="predicted"/>
<feature type="region of interest" description="Disordered" evidence="1">
    <location>
        <begin position="1330"/>
        <end position="1359"/>
    </location>
</feature>
<dbReference type="InterPro" id="IPR057525">
    <property type="entry name" value="UTP20_C"/>
</dbReference>
<dbReference type="WBParaSite" id="BXY_0288400.1">
    <property type="protein sequence ID" value="BXY_0288400.1"/>
    <property type="gene ID" value="BXY_0288400"/>
</dbReference>
<organism evidence="7 9">
    <name type="scientific">Bursaphelenchus xylophilus</name>
    <name type="common">Pinewood nematode worm</name>
    <name type="synonym">Aphelenchoides xylophilus</name>
    <dbReference type="NCBI Taxonomy" id="6326"/>
    <lineage>
        <taxon>Eukaryota</taxon>
        <taxon>Metazoa</taxon>
        <taxon>Ecdysozoa</taxon>
        <taxon>Nematoda</taxon>
        <taxon>Chromadorea</taxon>
        <taxon>Rhabditida</taxon>
        <taxon>Tylenchina</taxon>
        <taxon>Tylenchomorpha</taxon>
        <taxon>Aphelenchoidea</taxon>
        <taxon>Aphelenchoididae</taxon>
        <taxon>Bursaphelenchus</taxon>
    </lineage>
</organism>
<evidence type="ECO:0000259" key="3">
    <source>
        <dbReference type="Pfam" id="PF20416"/>
    </source>
</evidence>
<sequence length="1641" mass="189462">MQIRCCLFPEISSQVRNILECLSDVFKKLPQCLSPSQRSYVYQVYILCHLLIQRGLNNPNVSVYFKKILKIQRTKAFNLCPLLFKAFQNHEFAKSELDVLFNLVFEPYLTEGYKGDENTLLAIIRAFNGICDIPRYFGLLNRPFGFGIEHRTPMTIMVDYLFSPESARTNQSEVVEALLKLFQDYNLDYLPLPEIPQEDLQSDDKTLSLGTRIVVNHAERLLNYLRNTLPNEIRSSSKATMLSLSLLEKISEFVQDSSLGSEFSLTLLKFVELGHLKNEQSLISVLTSVSKFVKREENPEEIFRIIVSFLSNLKGRKARAALVELETSLRNNNNLSKPLQHHLKRLEGLESWDKNRIDEPDYEQRHQCIVELNQKLEEPEKKLSFLALLAYTHELTYNLMNVDEISLRAAVSNTLALIATFAKENRHLKSNEKITLLYDHLIVMIQRIIRSPNESVRHEGVSLLAYCIDLFGNNEDEGRDLLRHLKILRDPEDKDKCFFENVVHLQMHRRQKAFNRLAVQLEQTEVNIPLDVLERFIVPLVRPYLLVIESKLSTLSDEAIHIYAQIVRLQPWTRYLQTLGKYISQINKKEEQNTKPAIRVLSAILNQFRFNVKDVKLPRSEYQVTRHKAKREKVGAAYQKAAKGKKETEENEKSEVFEQPPNLMELDKGNGQLDESQKILATVIRVLIPKLRECIQPPTEFHAHKKAQNADNYHTDQEEILRAPLAVTTVKLLQKLPKWAMDMHLNGVILTMFKLLLSRSYLVRQAARKAMEQIVQALGPRLLPRIINELRKKFTRGFQVHVMTFTVHSMISCLQDSLKPGDLNLCLNDIFEVVKEQCFGETITDERQLQTVKANTPEAKSNRAYDTFILLGRYITVDVLENLIEPMKKIIDDFPNAQTQKKLSEMLRNLSVGLKRNTGVEVDSVLQFTSSFLKVHLTEMCRQSDALRAAELKEERERENGYRPQNCLLLAPEPKRLGVIVKTSTKSKMAIFVEFSLQLFSDILVEKKDVFEENEAQKKINEFVPLVTDALRLKYEKITSVALRSLHSLFRYDLPAINDEMAKIVDRLFILLVEYANSMGTSQLNVAELNLILFKCFVTVIRKAPKDLLTTKRIKILLNHVEMDVLDSHRQTTAFILAKAIISRHLMDDKIEEIIKYFAELSVTSPIEYIREQCRVVIHHYLKIHPNGPRSAEGWLKFYLEQIDYDLVHGRLSALEMVHTIFELFTDAVTDKFGFPTFVKLASRFASEDNVECLRYLRAAMKEIIGSVSEKTRNDIYLSCKDWLSQPKDAIKSIGAISLIEFIKTPEVKLNQSRISEIINILKGEFSKAKAEDNGDEGEEESLEEDEEKSENEKEEEGNAVEPCLNLFTDLIRVYLEQVKKALSKKNDLQKTIINGITQFLQYRNEPIQVTASILFEHLMAASESLWPMFKIHADFSKLCNALIFQLRSKNLSETMAEQAIKNLATLASNLVDKHYEELCHKLAGVVRLELKKEDTITKRISVFKFIAAQLAIYSPDTVNFAAIQQHLLGFLFREILGKSKANEILQNISNELAVFLREKLGATLYSKLLGEFQVEYGKKMTQRRQERKEMIIQNPELAIKRKQKVNKKKSVAKKRKLDELRPHRITKRKRREEITQTGDY</sequence>
<evidence type="ECO:0000256" key="1">
    <source>
        <dbReference type="SAM" id="MobiDB-lite"/>
    </source>
</evidence>
<reference evidence="6" key="2">
    <citation type="submission" date="2020-08" db="EMBL/GenBank/DDBJ databases">
        <authorList>
            <person name="Kikuchi T."/>
        </authorList>
    </citation>
    <scope>NUCLEOTIDE SEQUENCE</scope>
    <source>
        <strain evidence="5">Ka4C1</strain>
    </source>
</reference>
<evidence type="ECO:0000313" key="9">
    <source>
        <dbReference type="WBParaSite" id="BXY_0288400.1"/>
    </source>
</evidence>
<evidence type="ECO:0000259" key="4">
    <source>
        <dbReference type="Pfam" id="PF23099"/>
    </source>
</evidence>
<feature type="domain" description="U3 small nucleolar RNA-associated protein 20 C-terminal" evidence="4">
    <location>
        <begin position="1354"/>
        <end position="1620"/>
    </location>
</feature>
<dbReference type="Proteomes" id="UP000095284">
    <property type="component" value="Unplaced"/>
</dbReference>
<dbReference type="Proteomes" id="UP000582659">
    <property type="component" value="Unassembled WGS sequence"/>
</dbReference>
<dbReference type="PANTHER" id="PTHR17695">
    <property type="entry name" value="SMALL SUBUNIT PROCESSOME COMPONENT 20 HOMOLOG"/>
    <property type="match status" value="1"/>
</dbReference>
<evidence type="ECO:0000259" key="2">
    <source>
        <dbReference type="Pfam" id="PF07539"/>
    </source>
</evidence>
<accession>A0A1I7RQ92</accession>
<dbReference type="InterPro" id="IPR011430">
    <property type="entry name" value="UTP20_N"/>
</dbReference>
<dbReference type="SUPFAM" id="SSF48371">
    <property type="entry name" value="ARM repeat"/>
    <property type="match status" value="1"/>
</dbReference>
<evidence type="ECO:0000313" key="8">
    <source>
        <dbReference type="Proteomes" id="UP000659654"/>
    </source>
</evidence>
<feature type="compositionally biased region" description="Basic and acidic residues" evidence="1">
    <location>
        <begin position="644"/>
        <end position="656"/>
    </location>
</feature>
<dbReference type="InterPro" id="IPR052575">
    <property type="entry name" value="SSU_processome_comp_20"/>
</dbReference>
<dbReference type="Pfam" id="PF23099">
    <property type="entry name" value="UTP20_C"/>
    <property type="match status" value="1"/>
</dbReference>
<feature type="compositionally biased region" description="Basic residues" evidence="1">
    <location>
        <begin position="1604"/>
        <end position="1616"/>
    </location>
</feature>
<feature type="region of interest" description="Disordered" evidence="1">
    <location>
        <begin position="1604"/>
        <end position="1641"/>
    </location>
</feature>
<evidence type="ECO:0000313" key="6">
    <source>
        <dbReference type="EMBL" id="CAG9097336.1"/>
    </source>
</evidence>
<dbReference type="PANTHER" id="PTHR17695:SF11">
    <property type="entry name" value="SMALL SUBUNIT PROCESSOME COMPONENT 20 HOMOLOG"/>
    <property type="match status" value="1"/>
</dbReference>
<dbReference type="Pfam" id="PF20416">
    <property type="entry name" value="UTP20"/>
    <property type="match status" value="1"/>
</dbReference>
<dbReference type="EMBL" id="CAJFDI010000002">
    <property type="protein sequence ID" value="CAD5215457.1"/>
    <property type="molecule type" value="Genomic_DNA"/>
</dbReference>
<dbReference type="GO" id="GO:0032040">
    <property type="term" value="C:small-subunit processome"/>
    <property type="evidence" value="ECO:0007669"/>
    <property type="project" value="TreeGrafter"/>
</dbReference>
<dbReference type="GO" id="GO:0030686">
    <property type="term" value="C:90S preribosome"/>
    <property type="evidence" value="ECO:0007669"/>
    <property type="project" value="TreeGrafter"/>
</dbReference>
<name>A0A1I7RQ92_BURXY</name>
<evidence type="ECO:0000313" key="5">
    <source>
        <dbReference type="EMBL" id="CAD5215457.1"/>
    </source>
</evidence>
<dbReference type="Proteomes" id="UP000659654">
    <property type="component" value="Unassembled WGS sequence"/>
</dbReference>
<dbReference type="EMBL" id="CAJFCV020000002">
    <property type="protein sequence ID" value="CAG9097336.1"/>
    <property type="molecule type" value="Genomic_DNA"/>
</dbReference>
<dbReference type="OrthoDB" id="360653at2759"/>
<gene>
    <name evidence="5" type="ORF">BXYJ_LOCUS4039</name>
</gene>
<feature type="domain" description="U3 small nucleolar RNA-associated protein 20" evidence="3">
    <location>
        <begin position="715"/>
        <end position="931"/>
    </location>
</feature>
<dbReference type="eggNOG" id="KOG1823">
    <property type="taxonomic scope" value="Eukaryota"/>
</dbReference>